<evidence type="ECO:0000256" key="6">
    <source>
        <dbReference type="ARBA" id="ARBA00023136"/>
    </source>
</evidence>
<evidence type="ECO:0000313" key="11">
    <source>
        <dbReference type="Proteomes" id="UP001519924"/>
    </source>
</evidence>
<evidence type="ECO:0000256" key="1">
    <source>
        <dbReference type="ARBA" id="ARBA00004651"/>
    </source>
</evidence>
<feature type="transmembrane region" description="Helical" evidence="8">
    <location>
        <begin position="277"/>
        <end position="296"/>
    </location>
</feature>
<comment type="caution">
    <text evidence="10">The sequence shown here is derived from an EMBL/GenBank/DDBJ whole genome shotgun (WGS) entry which is preliminary data.</text>
</comment>
<dbReference type="Proteomes" id="UP001519924">
    <property type="component" value="Unassembled WGS sequence"/>
</dbReference>
<feature type="transmembrane region" description="Helical" evidence="8">
    <location>
        <begin position="412"/>
        <end position="434"/>
    </location>
</feature>
<feature type="transmembrane region" description="Helical" evidence="8">
    <location>
        <begin position="78"/>
        <end position="97"/>
    </location>
</feature>
<feature type="transmembrane region" description="Helical" evidence="8">
    <location>
        <begin position="455"/>
        <end position="476"/>
    </location>
</feature>
<keyword evidence="6 8" id="KW-0472">Membrane</keyword>
<keyword evidence="4 7" id="KW-0812">Transmembrane</keyword>
<reference evidence="10 11" key="1">
    <citation type="submission" date="2021-08" db="EMBL/GenBank/DDBJ databases">
        <title>Caldovatus sediminis gen. nov., sp. nov., a moderately thermophilic bacterium isolated from a hot spring.</title>
        <authorList>
            <person name="Hu C.-J."/>
            <person name="Li W.-J."/>
            <person name="Xian W.-D."/>
        </authorList>
    </citation>
    <scope>NUCLEOTIDE SEQUENCE [LARGE SCALE GENOMIC DNA]</scope>
    <source>
        <strain evidence="10 11">SYSU G05006</strain>
    </source>
</reference>
<evidence type="ECO:0000256" key="8">
    <source>
        <dbReference type="SAM" id="Phobius"/>
    </source>
</evidence>
<evidence type="ECO:0000259" key="9">
    <source>
        <dbReference type="Pfam" id="PF00361"/>
    </source>
</evidence>
<feature type="domain" description="NADH:quinone oxidoreductase/Mrp antiporter transmembrane" evidence="9">
    <location>
        <begin position="126"/>
        <end position="419"/>
    </location>
</feature>
<dbReference type="NCBIfam" id="NF009309">
    <property type="entry name" value="PRK12666.1"/>
    <property type="match status" value="1"/>
</dbReference>
<keyword evidence="3" id="KW-1003">Cell membrane</keyword>
<feature type="transmembrane region" description="Helical" evidence="8">
    <location>
        <begin position="128"/>
        <end position="146"/>
    </location>
</feature>
<protein>
    <submittedName>
        <fullName evidence="10">Monovalent cation/H+ antiporter subunit D</fullName>
    </submittedName>
</protein>
<gene>
    <name evidence="10" type="ORF">K1J50_16880</name>
</gene>
<feature type="transmembrane region" description="Helical" evidence="8">
    <location>
        <begin position="37"/>
        <end position="66"/>
    </location>
</feature>
<dbReference type="InterPro" id="IPR050586">
    <property type="entry name" value="CPA3_Na-H_Antiporter_D"/>
</dbReference>
<keyword evidence="11" id="KW-1185">Reference proteome</keyword>
<name>A0ABS7F6A4_9PROT</name>
<organism evidence="10 11">
    <name type="scientific">Caldovatus aquaticus</name>
    <dbReference type="NCBI Taxonomy" id="2865671"/>
    <lineage>
        <taxon>Bacteria</taxon>
        <taxon>Pseudomonadati</taxon>
        <taxon>Pseudomonadota</taxon>
        <taxon>Alphaproteobacteria</taxon>
        <taxon>Acetobacterales</taxon>
        <taxon>Roseomonadaceae</taxon>
        <taxon>Caldovatus</taxon>
    </lineage>
</organism>
<evidence type="ECO:0000256" key="7">
    <source>
        <dbReference type="RuleBase" id="RU000320"/>
    </source>
</evidence>
<feature type="transmembrane region" description="Helical" evidence="8">
    <location>
        <begin position="208"/>
        <end position="230"/>
    </location>
</feature>
<proteinExistence type="inferred from homology"/>
<dbReference type="InterPro" id="IPR001750">
    <property type="entry name" value="ND/Mrp_TM"/>
</dbReference>
<dbReference type="PANTHER" id="PTHR42703">
    <property type="entry name" value="NADH DEHYDROGENASE"/>
    <property type="match status" value="1"/>
</dbReference>
<feature type="transmembrane region" description="Helical" evidence="8">
    <location>
        <begin position="158"/>
        <end position="183"/>
    </location>
</feature>
<evidence type="ECO:0000256" key="3">
    <source>
        <dbReference type="ARBA" id="ARBA00022475"/>
    </source>
</evidence>
<dbReference type="RefSeq" id="WP_220118933.1">
    <property type="nucleotide sequence ID" value="NZ_JAHZUY010000073.1"/>
</dbReference>
<feature type="transmembrane region" description="Helical" evidence="8">
    <location>
        <begin position="374"/>
        <end position="392"/>
    </location>
</feature>
<feature type="transmembrane region" description="Helical" evidence="8">
    <location>
        <begin position="237"/>
        <end position="257"/>
    </location>
</feature>
<accession>A0ABS7F6A4</accession>
<dbReference type="InterPro" id="IPR003918">
    <property type="entry name" value="NADH_UbQ_OxRdtase"/>
</dbReference>
<dbReference type="Pfam" id="PF00361">
    <property type="entry name" value="Proton_antipo_M"/>
    <property type="match status" value="1"/>
</dbReference>
<evidence type="ECO:0000256" key="4">
    <source>
        <dbReference type="ARBA" id="ARBA00022692"/>
    </source>
</evidence>
<keyword evidence="5 8" id="KW-1133">Transmembrane helix</keyword>
<feature type="transmembrane region" description="Helical" evidence="8">
    <location>
        <begin position="332"/>
        <end position="353"/>
    </location>
</feature>
<dbReference type="EMBL" id="JAHZUY010000073">
    <property type="protein sequence ID" value="MBW8271156.1"/>
    <property type="molecule type" value="Genomic_DNA"/>
</dbReference>
<comment type="similarity">
    <text evidence="2">Belongs to the CPA3 antiporters (TC 2.A.63) subunit D family.</text>
</comment>
<evidence type="ECO:0000256" key="2">
    <source>
        <dbReference type="ARBA" id="ARBA00005346"/>
    </source>
</evidence>
<feature type="transmembrane region" description="Helical" evidence="8">
    <location>
        <begin position="303"/>
        <end position="320"/>
    </location>
</feature>
<evidence type="ECO:0000256" key="5">
    <source>
        <dbReference type="ARBA" id="ARBA00022989"/>
    </source>
</evidence>
<comment type="subcellular location">
    <subcellularLocation>
        <location evidence="1">Cell membrane</location>
        <topology evidence="1">Multi-pass membrane protein</topology>
    </subcellularLocation>
    <subcellularLocation>
        <location evidence="7">Membrane</location>
        <topology evidence="7">Multi-pass membrane protein</topology>
    </subcellularLocation>
</comment>
<dbReference type="PRINTS" id="PR01437">
    <property type="entry name" value="NUOXDRDTASE4"/>
</dbReference>
<evidence type="ECO:0000313" key="10">
    <source>
        <dbReference type="EMBL" id="MBW8271156.1"/>
    </source>
</evidence>
<sequence>MTHLPVLPVLVPMVAAILLLAVHSAGAAVLRGVGLAAVALLAAVAVLLLAATAQGAVAVVAIGAWPPPFGIVLVADRLSATMVAVTAAVAVPALLAATDGTDLQGRHFHPFFQMQLAGLNGAFLTGDLFNLFVFFEVLLIASYALLAHGAGAARVRAGLHYVVLNLAASLVFLVGLALLYGALGTLNLADVAGRLAALPLEEAAPARAGLALIAGVFAFKAALLPLGFWLPHAYPAAAAPVAALFAVLTKVGIYALLRLSSVALADDAPAAAGLVAPWLMPAAIGTVVAATLGVLAAPSLGAIAAHLLLLSTGMLAAGVAEGSAPMLAAVLYYLPHTTLVSAGLFLLAGHIAATRGEEARDRIRRGPRLPRPGLVGGAYLALAVAVTGLPPLSGFLGKVMLLAAAPATPAGYAMWASFLLSGFVAALALARAASVLFWERSEPRAAVGRAAPPRLGLALAVAVGFVPLLVLGAAPLSAHARATAEQVAARRPYLEAVLPRDLPPAARERRP</sequence>
<dbReference type="PANTHER" id="PTHR42703:SF1">
    <property type="entry name" value="NA(+)_H(+) ANTIPORTER SUBUNIT D1"/>
    <property type="match status" value="1"/>
</dbReference>